<proteinExistence type="predicted"/>
<organism evidence="1 2">
    <name type="scientific">Singulisphaera acidiphila (strain ATCC BAA-1392 / DSM 18658 / VKM B-2454 / MOB10)</name>
    <dbReference type="NCBI Taxonomy" id="886293"/>
    <lineage>
        <taxon>Bacteria</taxon>
        <taxon>Pseudomonadati</taxon>
        <taxon>Planctomycetota</taxon>
        <taxon>Planctomycetia</taxon>
        <taxon>Isosphaerales</taxon>
        <taxon>Isosphaeraceae</taxon>
        <taxon>Singulisphaera</taxon>
    </lineage>
</organism>
<dbReference type="eggNOG" id="COG1876">
    <property type="taxonomic scope" value="Bacteria"/>
</dbReference>
<sequence>MASAEEKLKAYADAVEKELETEIQGALNGMPLMDRRVLAIRGYLRFPTMGRGSISANWAWSNQDMEEFKKTTEFTKMKAAVADVKSTFAAQNVGFTLGVDPDKVRSLESQVELWNQNPTVQKLGLELKTELLKTLATLPDTPDEASLKAFKKVLIEARLSGTPSNATPGLSQHGQAKAFDFVVFKGRDVIASTQTATLKEKWDDAGWTAKLKKAVQEAGDKFIGPLPAPYEPWHYIYKAAAATAEARTGTGSTFSTDMCGTSLRRH</sequence>
<reference evidence="1 2" key="1">
    <citation type="submission" date="2012-02" db="EMBL/GenBank/DDBJ databases">
        <title>Complete sequence of chromosome of Singulisphaera acidiphila DSM 18658.</title>
        <authorList>
            <consortium name="US DOE Joint Genome Institute (JGI-PGF)"/>
            <person name="Lucas S."/>
            <person name="Copeland A."/>
            <person name="Lapidus A."/>
            <person name="Glavina del Rio T."/>
            <person name="Dalin E."/>
            <person name="Tice H."/>
            <person name="Bruce D."/>
            <person name="Goodwin L."/>
            <person name="Pitluck S."/>
            <person name="Peters L."/>
            <person name="Ovchinnikova G."/>
            <person name="Chertkov O."/>
            <person name="Kyrpides N."/>
            <person name="Mavromatis K."/>
            <person name="Ivanova N."/>
            <person name="Brettin T."/>
            <person name="Detter J.C."/>
            <person name="Han C."/>
            <person name="Larimer F."/>
            <person name="Land M."/>
            <person name="Hauser L."/>
            <person name="Markowitz V."/>
            <person name="Cheng J.-F."/>
            <person name="Hugenholtz P."/>
            <person name="Woyke T."/>
            <person name="Wu D."/>
            <person name="Tindall B."/>
            <person name="Pomrenke H."/>
            <person name="Brambilla E."/>
            <person name="Klenk H.-P."/>
            <person name="Eisen J.A."/>
        </authorList>
    </citation>
    <scope>NUCLEOTIDE SEQUENCE [LARGE SCALE GENOMIC DNA]</scope>
    <source>
        <strain evidence="2">ATCC BAA-1392 / DSM 18658 / VKM B-2454 / MOB10</strain>
    </source>
</reference>
<dbReference type="STRING" id="886293.Sinac_4651"/>
<evidence type="ECO:0000313" key="1">
    <source>
        <dbReference type="EMBL" id="AGA28828.1"/>
    </source>
</evidence>
<dbReference type="Proteomes" id="UP000010798">
    <property type="component" value="Chromosome"/>
</dbReference>
<dbReference type="KEGG" id="saci:Sinac_4651"/>
<evidence type="ECO:0000313" key="2">
    <source>
        <dbReference type="Proteomes" id="UP000010798"/>
    </source>
</evidence>
<dbReference type="HOGENOM" id="CLU_1045437_0_0_0"/>
<protein>
    <recommendedName>
        <fullName evidence="3">D-alanyl-D-alanine carboxypeptidase</fullName>
    </recommendedName>
</protein>
<keyword evidence="2" id="KW-1185">Reference proteome</keyword>
<dbReference type="AlphaFoldDB" id="L0DJ31"/>
<accession>L0DJ31</accession>
<dbReference type="SUPFAM" id="SSF55166">
    <property type="entry name" value="Hedgehog/DD-peptidase"/>
    <property type="match status" value="1"/>
</dbReference>
<dbReference type="InterPro" id="IPR009045">
    <property type="entry name" value="Zn_M74/Hedgehog-like"/>
</dbReference>
<dbReference type="Gene3D" id="3.30.1380.10">
    <property type="match status" value="1"/>
</dbReference>
<name>L0DJ31_SINAD</name>
<dbReference type="EMBL" id="CP003364">
    <property type="protein sequence ID" value="AGA28828.1"/>
    <property type="molecule type" value="Genomic_DNA"/>
</dbReference>
<dbReference type="RefSeq" id="WP_015247942.1">
    <property type="nucleotide sequence ID" value="NC_019892.1"/>
</dbReference>
<evidence type="ECO:0008006" key="3">
    <source>
        <dbReference type="Google" id="ProtNLM"/>
    </source>
</evidence>
<gene>
    <name evidence="1" type="ordered locus">Sinac_4651</name>
</gene>
<dbReference type="OrthoDB" id="177147at2"/>